<keyword evidence="3" id="KW-1185">Reference proteome</keyword>
<evidence type="ECO:0000256" key="1">
    <source>
        <dbReference type="SAM" id="MobiDB-lite"/>
    </source>
</evidence>
<dbReference type="EMBL" id="CAUYUJ010019306">
    <property type="protein sequence ID" value="CAK0890154.1"/>
    <property type="molecule type" value="Genomic_DNA"/>
</dbReference>
<organism evidence="2 3">
    <name type="scientific">Prorocentrum cordatum</name>
    <dbReference type="NCBI Taxonomy" id="2364126"/>
    <lineage>
        <taxon>Eukaryota</taxon>
        <taxon>Sar</taxon>
        <taxon>Alveolata</taxon>
        <taxon>Dinophyceae</taxon>
        <taxon>Prorocentrales</taxon>
        <taxon>Prorocentraceae</taxon>
        <taxon>Prorocentrum</taxon>
    </lineage>
</organism>
<gene>
    <name evidence="2" type="ORF">PCOR1329_LOCUS70453</name>
</gene>
<evidence type="ECO:0008006" key="4">
    <source>
        <dbReference type="Google" id="ProtNLM"/>
    </source>
</evidence>
<proteinExistence type="predicted"/>
<comment type="caution">
    <text evidence="2">The sequence shown here is derived from an EMBL/GenBank/DDBJ whole genome shotgun (WGS) entry which is preliminary data.</text>
</comment>
<dbReference type="Gene3D" id="1.25.40.10">
    <property type="entry name" value="Tetratricopeptide repeat domain"/>
    <property type="match status" value="1"/>
</dbReference>
<feature type="compositionally biased region" description="Low complexity" evidence="1">
    <location>
        <begin position="51"/>
        <end position="60"/>
    </location>
</feature>
<feature type="compositionally biased region" description="Low complexity" evidence="1">
    <location>
        <begin position="29"/>
        <end position="39"/>
    </location>
</feature>
<feature type="non-terminal residue" evidence="2">
    <location>
        <position position="249"/>
    </location>
</feature>
<feature type="compositionally biased region" description="Basic and acidic residues" evidence="1">
    <location>
        <begin position="40"/>
        <end position="50"/>
    </location>
</feature>
<reference evidence="2" key="1">
    <citation type="submission" date="2023-10" db="EMBL/GenBank/DDBJ databases">
        <authorList>
            <person name="Chen Y."/>
            <person name="Shah S."/>
            <person name="Dougan E. K."/>
            <person name="Thang M."/>
            <person name="Chan C."/>
        </authorList>
    </citation>
    <scope>NUCLEOTIDE SEQUENCE [LARGE SCALE GENOMIC DNA]</scope>
</reference>
<feature type="region of interest" description="Disordered" evidence="1">
    <location>
        <begin position="1"/>
        <end position="94"/>
    </location>
</feature>
<evidence type="ECO:0000313" key="3">
    <source>
        <dbReference type="Proteomes" id="UP001189429"/>
    </source>
</evidence>
<sequence>MSARRQPPAAPVRDDVSVASSGSRRGMRRVASSVSLSARRAAEANVRDDVSVASSSSRGRGMTRATSLPTPRQSSAGSAARRSPRSDALSPAYASEEASEAIRRYLAQRKTGAAEVGMLQSMRSVAAFLLDPGLKGRAAELSGDGAAVQRRKLLDLENRMGADHPDTLTAAEWLADMWPVTRQVEEAEALYRRVLAARTKERGARHISTLSACSGLALLLRKVGRPGDAASLSDRVFQELKKSLGPSQA</sequence>
<accession>A0ABN9WTS4</accession>
<evidence type="ECO:0000313" key="2">
    <source>
        <dbReference type="EMBL" id="CAK0890154.1"/>
    </source>
</evidence>
<name>A0ABN9WTS4_9DINO</name>
<dbReference type="SUPFAM" id="SSF48452">
    <property type="entry name" value="TPR-like"/>
    <property type="match status" value="1"/>
</dbReference>
<dbReference type="InterPro" id="IPR011990">
    <property type="entry name" value="TPR-like_helical_dom_sf"/>
</dbReference>
<feature type="compositionally biased region" description="Low complexity" evidence="1">
    <location>
        <begin position="71"/>
        <end position="94"/>
    </location>
</feature>
<protein>
    <recommendedName>
        <fullName evidence="4">Kinesin light chain</fullName>
    </recommendedName>
</protein>
<dbReference type="Proteomes" id="UP001189429">
    <property type="component" value="Unassembled WGS sequence"/>
</dbReference>